<gene>
    <name evidence="1" type="ORF">LEP1GSC187_2161</name>
</gene>
<comment type="caution">
    <text evidence="1">The sequence shown here is derived from an EMBL/GenBank/DDBJ whole genome shotgun (WGS) entry which is preliminary data.</text>
</comment>
<reference evidence="1 2" key="1">
    <citation type="submission" date="2013-01" db="EMBL/GenBank/DDBJ databases">
        <authorList>
            <person name="Harkins D.M."/>
            <person name="Durkin A.S."/>
            <person name="Brinkac L.M."/>
            <person name="Haft D.H."/>
            <person name="Selengut J.D."/>
            <person name="Sanka R."/>
            <person name="DePew J."/>
            <person name="Purushe J."/>
            <person name="Matthias M.A."/>
            <person name="Vinetz J.M."/>
            <person name="Sutton G.G."/>
            <person name="Nierman W.C."/>
            <person name="Fouts D.E."/>
        </authorList>
    </citation>
    <scope>NUCLEOTIDE SEQUENCE [LARGE SCALE GENOMIC DNA]</scope>
    <source>
        <strain evidence="1 2">ZUN179</strain>
    </source>
</reference>
<evidence type="ECO:0000313" key="2">
    <source>
        <dbReference type="Proteomes" id="UP000012160"/>
    </source>
</evidence>
<dbReference type="AlphaFoldDB" id="M6UQ55"/>
<accession>M6UQ55</accession>
<dbReference type="Proteomes" id="UP000012160">
    <property type="component" value="Unassembled WGS sequence"/>
</dbReference>
<protein>
    <submittedName>
        <fullName evidence="1">Uncharacterized protein</fullName>
    </submittedName>
</protein>
<dbReference type="EMBL" id="AHOQ02000016">
    <property type="protein sequence ID" value="EMO46720.1"/>
    <property type="molecule type" value="Genomic_DNA"/>
</dbReference>
<evidence type="ECO:0000313" key="1">
    <source>
        <dbReference type="EMBL" id="EMO46720.1"/>
    </source>
</evidence>
<organism evidence="1 2">
    <name type="scientific">Leptospira santarosai str. ZUN179</name>
    <dbReference type="NCBI Taxonomy" id="1049985"/>
    <lineage>
        <taxon>Bacteria</taxon>
        <taxon>Pseudomonadati</taxon>
        <taxon>Spirochaetota</taxon>
        <taxon>Spirochaetia</taxon>
        <taxon>Leptospirales</taxon>
        <taxon>Leptospiraceae</taxon>
        <taxon>Leptospira</taxon>
    </lineage>
</organism>
<sequence>MIPQVKIIFANAFFGRLREMNANREKHSPNAGLRRSMNSD</sequence>
<proteinExistence type="predicted"/>
<name>M6UQ55_9LEPT</name>